<protein>
    <submittedName>
        <fullName evidence="1">Uncharacterized protein</fullName>
    </submittedName>
</protein>
<name>A0ACB9P239_9MYRT</name>
<comment type="caution">
    <text evidence="1">The sequence shown here is derived from an EMBL/GenBank/DDBJ whole genome shotgun (WGS) entry which is preliminary data.</text>
</comment>
<dbReference type="EMBL" id="CM042886">
    <property type="protein sequence ID" value="KAI4342513.1"/>
    <property type="molecule type" value="Genomic_DNA"/>
</dbReference>
<keyword evidence="2" id="KW-1185">Reference proteome</keyword>
<accession>A0ACB9P239</accession>
<reference evidence="2" key="1">
    <citation type="journal article" date="2023" name="Front. Plant Sci.">
        <title>Chromosomal-level genome assembly of Melastoma candidum provides insights into trichome evolution.</title>
        <authorList>
            <person name="Zhong Y."/>
            <person name="Wu W."/>
            <person name="Sun C."/>
            <person name="Zou P."/>
            <person name="Liu Y."/>
            <person name="Dai S."/>
            <person name="Zhou R."/>
        </authorList>
    </citation>
    <scope>NUCLEOTIDE SEQUENCE [LARGE SCALE GENOMIC DNA]</scope>
</reference>
<evidence type="ECO:0000313" key="1">
    <source>
        <dbReference type="EMBL" id="KAI4342513.1"/>
    </source>
</evidence>
<organism evidence="1 2">
    <name type="scientific">Melastoma candidum</name>
    <dbReference type="NCBI Taxonomy" id="119954"/>
    <lineage>
        <taxon>Eukaryota</taxon>
        <taxon>Viridiplantae</taxon>
        <taxon>Streptophyta</taxon>
        <taxon>Embryophyta</taxon>
        <taxon>Tracheophyta</taxon>
        <taxon>Spermatophyta</taxon>
        <taxon>Magnoliopsida</taxon>
        <taxon>eudicotyledons</taxon>
        <taxon>Gunneridae</taxon>
        <taxon>Pentapetalae</taxon>
        <taxon>rosids</taxon>
        <taxon>malvids</taxon>
        <taxon>Myrtales</taxon>
        <taxon>Melastomataceae</taxon>
        <taxon>Melastomatoideae</taxon>
        <taxon>Melastomateae</taxon>
        <taxon>Melastoma</taxon>
    </lineage>
</organism>
<dbReference type="Proteomes" id="UP001057402">
    <property type="component" value="Chromosome 7"/>
</dbReference>
<gene>
    <name evidence="1" type="ORF">MLD38_027135</name>
</gene>
<sequence>MSSPLIILASLILPLVVIIFLWIQTNSKFSDKNLPPGLRRLPTLGNLHQLGPLPHRSLMALSRKYRPFVYLQLGSLPVLVISNAEAAREALKTHDRAFAGRPNLFVAGVLTYGFLDVSFAAYGDTWRVLKKIMVTELLGPKRIQSFESVRAEEVRRMFNTVSSSAARSFPVNINEMAVLLANDVVCRATFGKRCNEGQG</sequence>
<proteinExistence type="predicted"/>
<evidence type="ECO:0000313" key="2">
    <source>
        <dbReference type="Proteomes" id="UP001057402"/>
    </source>
</evidence>